<proteinExistence type="predicted"/>
<keyword evidence="3" id="KW-1185">Reference proteome</keyword>
<dbReference type="Proteomes" id="UP001218218">
    <property type="component" value="Unassembled WGS sequence"/>
</dbReference>
<accession>A0AAD7EZL0</accession>
<name>A0AAD7EZL0_9AGAR</name>
<sequence length="141" mass="14861">MASCPEPVGVATIAWTAAGTIIGVLFLSAVSATIDRTPAILKLISQMTTMGVVLQASIAIDRPARVFTFGNVVDMLNSATSVAKHAHSLRDVVGNVLRRERTGSTNLTDVGPDPTKALDHFGPVYSCLSFPSNLVLITNHC</sequence>
<feature type="transmembrane region" description="Helical" evidence="1">
    <location>
        <begin position="12"/>
        <end position="34"/>
    </location>
</feature>
<reference evidence="2" key="1">
    <citation type="submission" date="2023-03" db="EMBL/GenBank/DDBJ databases">
        <title>Massive genome expansion in bonnet fungi (Mycena s.s.) driven by repeated elements and novel gene families across ecological guilds.</title>
        <authorList>
            <consortium name="Lawrence Berkeley National Laboratory"/>
            <person name="Harder C.B."/>
            <person name="Miyauchi S."/>
            <person name="Viragh M."/>
            <person name="Kuo A."/>
            <person name="Thoen E."/>
            <person name="Andreopoulos B."/>
            <person name="Lu D."/>
            <person name="Skrede I."/>
            <person name="Drula E."/>
            <person name="Henrissat B."/>
            <person name="Morin E."/>
            <person name="Kohler A."/>
            <person name="Barry K."/>
            <person name="LaButti K."/>
            <person name="Morin E."/>
            <person name="Salamov A."/>
            <person name="Lipzen A."/>
            <person name="Mereny Z."/>
            <person name="Hegedus B."/>
            <person name="Baldrian P."/>
            <person name="Stursova M."/>
            <person name="Weitz H."/>
            <person name="Taylor A."/>
            <person name="Grigoriev I.V."/>
            <person name="Nagy L.G."/>
            <person name="Martin F."/>
            <person name="Kauserud H."/>
        </authorList>
    </citation>
    <scope>NUCLEOTIDE SEQUENCE</scope>
    <source>
        <strain evidence="2">CBHHK002</strain>
    </source>
</reference>
<evidence type="ECO:0000313" key="3">
    <source>
        <dbReference type="Proteomes" id="UP001218218"/>
    </source>
</evidence>
<evidence type="ECO:0000313" key="2">
    <source>
        <dbReference type="EMBL" id="KAJ7361131.1"/>
    </source>
</evidence>
<keyword evidence="1" id="KW-0812">Transmembrane</keyword>
<dbReference type="EMBL" id="JARIHO010000005">
    <property type="protein sequence ID" value="KAJ7361131.1"/>
    <property type="molecule type" value="Genomic_DNA"/>
</dbReference>
<gene>
    <name evidence="2" type="ORF">DFH08DRAFT_1074194</name>
</gene>
<comment type="caution">
    <text evidence="2">The sequence shown here is derived from an EMBL/GenBank/DDBJ whole genome shotgun (WGS) entry which is preliminary data.</text>
</comment>
<keyword evidence="1" id="KW-1133">Transmembrane helix</keyword>
<dbReference type="AlphaFoldDB" id="A0AAD7EZL0"/>
<keyword evidence="1" id="KW-0472">Membrane</keyword>
<organism evidence="2 3">
    <name type="scientific">Mycena albidolilacea</name>
    <dbReference type="NCBI Taxonomy" id="1033008"/>
    <lineage>
        <taxon>Eukaryota</taxon>
        <taxon>Fungi</taxon>
        <taxon>Dikarya</taxon>
        <taxon>Basidiomycota</taxon>
        <taxon>Agaricomycotina</taxon>
        <taxon>Agaricomycetes</taxon>
        <taxon>Agaricomycetidae</taxon>
        <taxon>Agaricales</taxon>
        <taxon>Marasmiineae</taxon>
        <taxon>Mycenaceae</taxon>
        <taxon>Mycena</taxon>
    </lineage>
</organism>
<protein>
    <submittedName>
        <fullName evidence="2">Uncharacterized protein</fullName>
    </submittedName>
</protein>
<evidence type="ECO:0000256" key="1">
    <source>
        <dbReference type="SAM" id="Phobius"/>
    </source>
</evidence>